<dbReference type="RefSeq" id="WP_207112716.1">
    <property type="nucleotide sequence ID" value="NZ_JAFLWD010000022.1"/>
</dbReference>
<accession>A0ABS3GZN0</accession>
<sequence>MLVLLLILSVVALVVTVVMQSMVKKNSIGKTYNILAMIQSGCVSAMAAILVILILKGRTLV</sequence>
<name>A0ABS3GZN0_9ENTE</name>
<evidence type="ECO:0000313" key="2">
    <source>
        <dbReference type="EMBL" id="MBO0440680.1"/>
    </source>
</evidence>
<evidence type="ECO:0000256" key="1">
    <source>
        <dbReference type="SAM" id="Phobius"/>
    </source>
</evidence>
<proteinExistence type="predicted"/>
<reference evidence="2 3" key="1">
    <citation type="submission" date="2021-03" db="EMBL/GenBank/DDBJ databases">
        <title>Enterococcal diversity collection.</title>
        <authorList>
            <person name="Gilmore M.S."/>
            <person name="Schwartzman J."/>
            <person name="Van Tyne D."/>
            <person name="Martin M."/>
            <person name="Earl A.M."/>
            <person name="Manson A.L."/>
            <person name="Straub T."/>
            <person name="Salamzade R."/>
            <person name="Saavedra J."/>
            <person name="Lebreton F."/>
            <person name="Prichula J."/>
            <person name="Schaufler K."/>
            <person name="Gaca A."/>
            <person name="Sgardioli B."/>
            <person name="Wagenaar J."/>
            <person name="Strong T."/>
        </authorList>
    </citation>
    <scope>NUCLEOTIDE SEQUENCE [LARGE SCALE GENOMIC DNA]</scope>
    <source>
        <strain evidence="2 3">DIV0869a</strain>
    </source>
</reference>
<keyword evidence="1" id="KW-1133">Transmembrane helix</keyword>
<keyword evidence="3" id="KW-1185">Reference proteome</keyword>
<organism evidence="2 3">
    <name type="scientific">Candidatus Enterococcus ikei</name>
    <dbReference type="NCBI Taxonomy" id="2815326"/>
    <lineage>
        <taxon>Bacteria</taxon>
        <taxon>Bacillati</taxon>
        <taxon>Bacillota</taxon>
        <taxon>Bacilli</taxon>
        <taxon>Lactobacillales</taxon>
        <taxon>Enterococcaceae</taxon>
        <taxon>Enterococcus</taxon>
    </lineage>
</organism>
<protein>
    <submittedName>
        <fullName evidence="2">Uncharacterized protein</fullName>
    </submittedName>
</protein>
<comment type="caution">
    <text evidence="2">The sequence shown here is derived from an EMBL/GenBank/DDBJ whole genome shotgun (WGS) entry which is preliminary data.</text>
</comment>
<evidence type="ECO:0000313" key="3">
    <source>
        <dbReference type="Proteomes" id="UP000664632"/>
    </source>
</evidence>
<keyword evidence="1" id="KW-0472">Membrane</keyword>
<keyword evidence="1" id="KW-0812">Transmembrane</keyword>
<feature type="transmembrane region" description="Helical" evidence="1">
    <location>
        <begin position="36"/>
        <end position="55"/>
    </location>
</feature>
<dbReference type="EMBL" id="JAFLWD010000022">
    <property type="protein sequence ID" value="MBO0440680.1"/>
    <property type="molecule type" value="Genomic_DNA"/>
</dbReference>
<dbReference type="Proteomes" id="UP000664632">
    <property type="component" value="Unassembled WGS sequence"/>
</dbReference>
<gene>
    <name evidence="2" type="ORF">JZO69_09920</name>
</gene>